<keyword evidence="1" id="KW-0175">Coiled coil</keyword>
<feature type="coiled-coil region" evidence="1">
    <location>
        <begin position="106"/>
        <end position="133"/>
    </location>
</feature>
<dbReference type="EMBL" id="JAPVEB010000010">
    <property type="protein sequence ID" value="KAJ5255096.1"/>
    <property type="molecule type" value="Genomic_DNA"/>
</dbReference>
<dbReference type="Gene3D" id="1.20.5.170">
    <property type="match status" value="1"/>
</dbReference>
<reference evidence="2 3" key="1">
    <citation type="journal article" date="2023" name="IMA Fungus">
        <title>Comparative genomic study of the Penicillium genus elucidates a diverse pangenome and 15 lateral gene transfer events.</title>
        <authorList>
            <person name="Petersen C."/>
            <person name="Sorensen T."/>
            <person name="Nielsen M.R."/>
            <person name="Sondergaard T.E."/>
            <person name="Sorensen J.L."/>
            <person name="Fitzpatrick D.A."/>
            <person name="Frisvad J.C."/>
            <person name="Nielsen K.L."/>
        </authorList>
    </citation>
    <scope>NUCLEOTIDE SEQUENCE [LARGE SCALE GENOMIC DNA]</scope>
    <source>
        <strain evidence="2 3">IBT 3361</strain>
    </source>
</reference>
<accession>A0ABQ8W325</accession>
<dbReference type="Proteomes" id="UP001220256">
    <property type="component" value="Unassembled WGS sequence"/>
</dbReference>
<protein>
    <submittedName>
        <fullName evidence="2">Uncharacterized protein</fullName>
    </submittedName>
</protein>
<keyword evidence="3" id="KW-1185">Reference proteome</keyword>
<proteinExistence type="predicted"/>
<sequence>MLAFKTIILGIIEDELDQSDPNVTIWHAQMDATPTAFTALNKRGETTSGASIHWTTHLYGVAAILWGFHGAVMQQASHWLNASKWEAEKREKAEKAKNEQPLQKQVQDLQHQVSALTDRIVAVERRNAKLDRDITMLLKVALDKDSKP</sequence>
<comment type="caution">
    <text evidence="2">The sequence shown here is derived from an EMBL/GenBank/DDBJ whole genome shotgun (WGS) entry which is preliminary data.</text>
</comment>
<evidence type="ECO:0000313" key="3">
    <source>
        <dbReference type="Proteomes" id="UP001220256"/>
    </source>
</evidence>
<gene>
    <name evidence="2" type="ORF">N7505_010247</name>
</gene>
<organism evidence="2 3">
    <name type="scientific">Penicillium chrysogenum</name>
    <name type="common">Penicillium notatum</name>
    <dbReference type="NCBI Taxonomy" id="5076"/>
    <lineage>
        <taxon>Eukaryota</taxon>
        <taxon>Fungi</taxon>
        <taxon>Dikarya</taxon>
        <taxon>Ascomycota</taxon>
        <taxon>Pezizomycotina</taxon>
        <taxon>Eurotiomycetes</taxon>
        <taxon>Eurotiomycetidae</taxon>
        <taxon>Eurotiales</taxon>
        <taxon>Aspergillaceae</taxon>
        <taxon>Penicillium</taxon>
        <taxon>Penicillium chrysogenum species complex</taxon>
    </lineage>
</organism>
<name>A0ABQ8W325_PENCH</name>
<evidence type="ECO:0000256" key="1">
    <source>
        <dbReference type="SAM" id="Coils"/>
    </source>
</evidence>
<evidence type="ECO:0000313" key="2">
    <source>
        <dbReference type="EMBL" id="KAJ5255096.1"/>
    </source>
</evidence>